<evidence type="ECO:0000313" key="2">
    <source>
        <dbReference type="MGI" id="MGI:3588234"/>
    </source>
</evidence>
<reference evidence="1" key="1">
    <citation type="journal article" date="1999" name="Methods Enzymol.">
        <title>High-efficiency full-length cDNA cloning.</title>
        <authorList>
            <person name="Carninci P."/>
            <person name="Hayashizaki Y."/>
        </authorList>
    </citation>
    <scope>NUCLEOTIDE SEQUENCE</scope>
    <source>
        <strain evidence="1">C57BL/6J</strain>
        <tissue evidence="1">Cerebellum</tissue>
    </source>
</reference>
<accession>Q3V3R3</accession>
<proteinExistence type="evidence at transcript level"/>
<reference evidence="1" key="2">
    <citation type="journal article" date="2000" name="Genome Res.">
        <title>Normalization and subtraction of cap-trapper-selected cDNAs to prepare full-length cDNA libraries for rapid discovery of new genes.</title>
        <authorList>
            <person name="Carninci P."/>
            <person name="Shibata Y."/>
            <person name="Hayatsu N."/>
            <person name="Sugahara Y."/>
            <person name="Shibata K."/>
            <person name="Itoh M."/>
            <person name="Konno H."/>
            <person name="Okazaki Y."/>
            <person name="Muramatsu M."/>
            <person name="Hayashizaki Y."/>
        </authorList>
    </citation>
    <scope>NUCLEOTIDE SEQUENCE</scope>
    <source>
        <strain evidence="1">C57BL/6J</strain>
        <tissue evidence="1">Cerebellum</tissue>
    </source>
</reference>
<sequence>MEGGGDCSSWLSCVGCTLLPACERRAFSGSPENTAGFWSILLHVQDFLCASGKGRRLPLGQHTEQVQEETAQGPFSSILRLSTSPFRTGPLTFQMKERLVSFIDSTPTCAHCPCEPVLPSTLVTLASLMVCTRTTRVHDGGDLLESQS</sequence>
<reference evidence="1" key="6">
    <citation type="journal article" date="2002" name="Nature">
        <title>Analysis of the mouse transcriptome based on functional annotation of 60,770 full-length cDNAs.</title>
        <authorList>
            <consortium name="The FANTOM Consortium and the RIKEN Genome Exploration Research Group Phase I and II Team"/>
        </authorList>
    </citation>
    <scope>NUCLEOTIDE SEQUENCE</scope>
    <source>
        <strain evidence="1">C57BL/6J</strain>
        <tissue evidence="1">Cerebellum</tissue>
    </source>
</reference>
<protein>
    <submittedName>
        <fullName evidence="1">Uncharacterized protein</fullName>
    </submittedName>
</protein>
<reference evidence="1" key="5">
    <citation type="submission" date="2001-07" db="EMBL/GenBank/DDBJ databases">
        <authorList>
            <person name="Adachi J."/>
            <person name="Aizawa K."/>
            <person name="Akimura T."/>
            <person name="Arakawa T."/>
            <person name="Bono H."/>
            <person name="Carninci P."/>
            <person name="Fukuda S."/>
            <person name="Furuno M."/>
            <person name="Hanagaki T."/>
            <person name="Hara A."/>
            <person name="Hashizume W."/>
            <person name="Hayashida K."/>
            <person name="Hayatsu N."/>
            <person name="Hiramoto K."/>
            <person name="Hiraoka T."/>
            <person name="Hirozane T."/>
            <person name="Hori F."/>
            <person name="Imotani K."/>
            <person name="Ishii Y."/>
            <person name="Itoh M."/>
            <person name="Kagawa I."/>
            <person name="Kasukawa T."/>
            <person name="Katoh H."/>
            <person name="Kawai J."/>
            <person name="Kojima Y."/>
            <person name="Kondo S."/>
            <person name="Konno H."/>
            <person name="Kouda M."/>
            <person name="Koya S."/>
            <person name="Kurihara C."/>
            <person name="Matsuyama T."/>
            <person name="Miyazaki A."/>
            <person name="Murata M."/>
            <person name="Nakamura M."/>
            <person name="Nishi K."/>
            <person name="Nomura K."/>
            <person name="Numazaki R."/>
            <person name="Ohno M."/>
            <person name="Ohsato N."/>
            <person name="Okazaki Y."/>
            <person name="Saito R."/>
            <person name="Saitoh H."/>
            <person name="Sakai C."/>
            <person name="Sakai K."/>
            <person name="Sakazume N."/>
            <person name="Sano H."/>
            <person name="Sasaki D."/>
            <person name="Shibata K."/>
            <person name="Shinagawa A."/>
            <person name="Shiraki T."/>
            <person name="Sogabe Y."/>
            <person name="Tagami M."/>
            <person name="Tagawa A."/>
            <person name="Takahashi F."/>
            <person name="Takaku-Akahira S."/>
            <person name="Takeda Y."/>
            <person name="Tanaka T."/>
            <person name="Tomaru A."/>
            <person name="Toya T."/>
            <person name="Yasunishi A."/>
            <person name="Muramatsu M."/>
            <person name="Hayashizaki Y."/>
        </authorList>
    </citation>
    <scope>NUCLEOTIDE SEQUENCE</scope>
    <source>
        <strain evidence="1">C57BL/6J</strain>
        <tissue evidence="1">Cerebellum</tissue>
    </source>
</reference>
<gene>
    <name evidence="2" type="primary">9630014M24Rik</name>
</gene>
<reference evidence="1" key="7">
    <citation type="journal article" date="2005" name="Science">
        <title>The Transcriptional Landscape of the Mammalian Genome.</title>
        <authorList>
            <consortium name="The FANTOM Consortium"/>
            <consortium name="Riken Genome Exploration Research Group and Genome Science Group (Genome Network Project Core Group)"/>
        </authorList>
    </citation>
    <scope>NUCLEOTIDE SEQUENCE</scope>
    <source>
        <strain evidence="1">C57BL/6J</strain>
        <tissue evidence="1">Cerebellum</tissue>
    </source>
</reference>
<reference evidence="1" key="8">
    <citation type="journal article" date="2005" name="Science">
        <title>Antisense Transcription in the Mammalian Transcriptome.</title>
        <authorList>
            <consortium name="RIKEN Genome Exploration Research Group and Genome Science Group (Genome Network Project Core Group) and the FANTOM Consortium"/>
        </authorList>
    </citation>
    <scope>NUCLEOTIDE SEQUENCE</scope>
    <source>
        <strain evidence="1">C57BL/6J</strain>
        <tissue evidence="1">Cerebellum</tissue>
    </source>
</reference>
<dbReference type="MGI" id="MGI:3588234">
    <property type="gene designation" value="9630014M24Rik"/>
</dbReference>
<dbReference type="AGR" id="MGI:3588234"/>
<name>Q3V3R3_MOUSE</name>
<dbReference type="UCSC" id="uc008esm.1">
    <property type="organism name" value="mouse"/>
</dbReference>
<reference evidence="1" key="4">
    <citation type="journal article" date="2001" name="Nature">
        <title>Functional annotation of a full-length mouse cDNA collection.</title>
        <authorList>
            <consortium name="The RIKEN Genome Exploration Research Group Phase II Team and the FANTOM Consortium"/>
        </authorList>
    </citation>
    <scope>NUCLEOTIDE SEQUENCE</scope>
    <source>
        <strain evidence="1">C57BL/6J</strain>
        <tissue evidence="1">Cerebellum</tissue>
    </source>
</reference>
<organism evidence="1">
    <name type="scientific">Mus musculus</name>
    <name type="common">Mouse</name>
    <dbReference type="NCBI Taxonomy" id="10090"/>
    <lineage>
        <taxon>Eukaryota</taxon>
        <taxon>Metazoa</taxon>
        <taxon>Chordata</taxon>
        <taxon>Craniata</taxon>
        <taxon>Vertebrata</taxon>
        <taxon>Euteleostomi</taxon>
        <taxon>Mammalia</taxon>
        <taxon>Eutheria</taxon>
        <taxon>Euarchontoglires</taxon>
        <taxon>Glires</taxon>
        <taxon>Rodentia</taxon>
        <taxon>Myomorpha</taxon>
        <taxon>Muroidea</taxon>
        <taxon>Muridae</taxon>
        <taxon>Murinae</taxon>
        <taxon>Mus</taxon>
        <taxon>Mus</taxon>
    </lineage>
</organism>
<evidence type="ECO:0000313" key="1">
    <source>
        <dbReference type="EMBL" id="BAE20499.1"/>
    </source>
</evidence>
<dbReference type="EMBL" id="AK035890">
    <property type="protein sequence ID" value="BAE20499.1"/>
    <property type="molecule type" value="mRNA"/>
</dbReference>
<dbReference type="AlphaFoldDB" id="Q3V3R3"/>
<reference evidence="1" key="3">
    <citation type="journal article" date="2000" name="Genome Res.">
        <title>RIKEN integrated sequence analysis (RISA) system--384-format sequencing pipeline with 384 multicapillary sequencer.</title>
        <authorList>
            <person name="Shibata K."/>
            <person name="Itoh M."/>
            <person name="Aizawa K."/>
            <person name="Nagaoka S."/>
            <person name="Sasaki N."/>
            <person name="Carninci P."/>
            <person name="Konno H."/>
            <person name="Akiyama J."/>
            <person name="Nishi K."/>
            <person name="Kitsunai T."/>
            <person name="Tashiro H."/>
            <person name="Itoh M."/>
            <person name="Sumi N."/>
            <person name="Ishii Y."/>
            <person name="Nakamura S."/>
            <person name="Hazama M."/>
            <person name="Nishine T."/>
            <person name="Harada A."/>
            <person name="Yamamoto R."/>
            <person name="Matsumoto H."/>
            <person name="Sakaguchi S."/>
            <person name="Ikegami T."/>
            <person name="Kashiwagi K."/>
            <person name="Fujiwake S."/>
            <person name="Inoue K."/>
            <person name="Togawa Y."/>
            <person name="Izawa M."/>
            <person name="Ohara E."/>
            <person name="Watahiki M."/>
            <person name="Yoneda Y."/>
            <person name="Ishikawa T."/>
            <person name="Ozawa K."/>
            <person name="Tanaka T."/>
            <person name="Matsuura S."/>
            <person name="Kawai J."/>
            <person name="Okazaki Y."/>
            <person name="Muramatsu M."/>
            <person name="Inoue Y."/>
            <person name="Kira A."/>
            <person name="Hayashizaki Y."/>
        </authorList>
    </citation>
    <scope>NUCLEOTIDE SEQUENCE</scope>
    <source>
        <strain evidence="1">C57BL/6J</strain>
        <tissue evidence="1">Cerebellum</tissue>
    </source>
</reference>